<gene>
    <name evidence="1" type="ORF">GCM10023318_03280</name>
</gene>
<reference evidence="2" key="1">
    <citation type="journal article" date="2019" name="Int. J. Syst. Evol. Microbiol.">
        <title>The Global Catalogue of Microorganisms (GCM) 10K type strain sequencing project: providing services to taxonomists for standard genome sequencing and annotation.</title>
        <authorList>
            <consortium name="The Broad Institute Genomics Platform"/>
            <consortium name="The Broad Institute Genome Sequencing Center for Infectious Disease"/>
            <person name="Wu L."/>
            <person name="Ma J."/>
        </authorList>
    </citation>
    <scope>NUCLEOTIDE SEQUENCE [LARGE SCALE GENOMIC DNA]</scope>
    <source>
        <strain evidence="2">JCM 18298</strain>
    </source>
</reference>
<evidence type="ECO:0000313" key="2">
    <source>
        <dbReference type="Proteomes" id="UP001500603"/>
    </source>
</evidence>
<dbReference type="EMBL" id="BAABJM010000001">
    <property type="protein sequence ID" value="GAA5042671.1"/>
    <property type="molecule type" value="Genomic_DNA"/>
</dbReference>
<organism evidence="1 2">
    <name type="scientific">Nocardia callitridis</name>
    <dbReference type="NCBI Taxonomy" id="648753"/>
    <lineage>
        <taxon>Bacteria</taxon>
        <taxon>Bacillati</taxon>
        <taxon>Actinomycetota</taxon>
        <taxon>Actinomycetes</taxon>
        <taxon>Mycobacteriales</taxon>
        <taxon>Nocardiaceae</taxon>
        <taxon>Nocardia</taxon>
    </lineage>
</organism>
<accession>A0ABP9JRP5</accession>
<name>A0ABP9JRP5_9NOCA</name>
<evidence type="ECO:0000313" key="1">
    <source>
        <dbReference type="EMBL" id="GAA5042671.1"/>
    </source>
</evidence>
<comment type="caution">
    <text evidence="1">The sequence shown here is derived from an EMBL/GenBank/DDBJ whole genome shotgun (WGS) entry which is preliminary data.</text>
</comment>
<protein>
    <submittedName>
        <fullName evidence="1">Uncharacterized protein</fullName>
    </submittedName>
</protein>
<proteinExistence type="predicted"/>
<keyword evidence="2" id="KW-1185">Reference proteome</keyword>
<sequence length="69" mass="7467">MARDAEVIASSEDRRSDKRSMWTIGSVDMNPIYPVALRFRGLPTVADGAAQVVAPAPDPTGLPWLAWAD</sequence>
<dbReference type="Proteomes" id="UP001500603">
    <property type="component" value="Unassembled WGS sequence"/>
</dbReference>